<keyword evidence="3" id="KW-1185">Reference proteome</keyword>
<evidence type="ECO:0000256" key="1">
    <source>
        <dbReference type="SAM" id="Phobius"/>
    </source>
</evidence>
<dbReference type="AlphaFoldDB" id="A0A8S0SDN5"/>
<proteinExistence type="predicted"/>
<feature type="transmembrane region" description="Helical" evidence="1">
    <location>
        <begin position="45"/>
        <end position="65"/>
    </location>
</feature>
<dbReference type="PANTHER" id="PTHR48221:SF2">
    <property type="entry name" value="ACYL-COA SYNTHETASE FAMILY PROTEIN"/>
    <property type="match status" value="1"/>
</dbReference>
<dbReference type="Gramene" id="OE9A110371T1">
    <property type="protein sequence ID" value="OE9A110371C1"/>
    <property type="gene ID" value="OE9A110371"/>
</dbReference>
<feature type="non-terminal residue" evidence="2">
    <location>
        <position position="1"/>
    </location>
</feature>
<gene>
    <name evidence="2" type="ORF">OLEA9_A110371</name>
</gene>
<keyword evidence="1" id="KW-0472">Membrane</keyword>
<organism evidence="2 3">
    <name type="scientific">Olea europaea subsp. europaea</name>
    <dbReference type="NCBI Taxonomy" id="158383"/>
    <lineage>
        <taxon>Eukaryota</taxon>
        <taxon>Viridiplantae</taxon>
        <taxon>Streptophyta</taxon>
        <taxon>Embryophyta</taxon>
        <taxon>Tracheophyta</taxon>
        <taxon>Spermatophyta</taxon>
        <taxon>Magnoliopsida</taxon>
        <taxon>eudicotyledons</taxon>
        <taxon>Gunneridae</taxon>
        <taxon>Pentapetalae</taxon>
        <taxon>asterids</taxon>
        <taxon>lamiids</taxon>
        <taxon>Lamiales</taxon>
        <taxon>Oleaceae</taxon>
        <taxon>Oleeae</taxon>
        <taxon>Olea</taxon>
    </lineage>
</organism>
<evidence type="ECO:0000313" key="3">
    <source>
        <dbReference type="Proteomes" id="UP000594638"/>
    </source>
</evidence>
<dbReference type="OrthoDB" id="1917939at2759"/>
<keyword evidence="1" id="KW-1133">Transmembrane helix</keyword>
<sequence length="627" mass="71113">SSSTRALNILKSANTSAFFLIGYPQHLLEDITGACQILEWTSSKIALLLVVELLNFNLCCLLVTLYSQKGELLALLLCAVVRVAVLVPHIQFALQSTPALDTNFSGKMSLLARLTCHLPNEINVKNGEVPLRLLLWYLDPMILKQDVSQILQEVIRRPFLCLSKEIYERIEWRSRLICLVMSPSLFIETRALLHNWFLLTGMTSVLELLIQLVAQVLDIISRPMWWGISMEVGSKLPFSHAYFPNEHQLWQILAGPKSLENFHHLVYKINGSLSHSGGHWDVTSKKAATMIKMVDLKSIWCLTLNFPDWFCFASVLLFSDRSSLSNSLSELIFSSTSSWQNAERPCSAKAARYIAWILNPISESHQGLLVNYLTKVSESWTCNWFGSSICNETTDRKENGRPDLHNKASAVLDIGKVWLWIQEFQDTYIRYCKEALGVSASSKVQTCKEFSILRNLLFRRIPLGILIGYCNHLTPAGCELFLHYAATGNVSQFAEMQNSGLKLRRQKCDLQEGSVPLTENYTRTEAIAGTRVAFEIIDVTETLSHSIETEENGLDLICQVKSKTGNYLFKCIKRLLQLKIDEDDGLQMRSDLLTRLIRWRCQGKDVFLKNKDLNDLVDAFSFSPPCL</sequence>
<evidence type="ECO:0000313" key="2">
    <source>
        <dbReference type="EMBL" id="CAA2990542.1"/>
    </source>
</evidence>
<keyword evidence="1" id="KW-0812">Transmembrane</keyword>
<dbReference type="PANTHER" id="PTHR48221">
    <property type="entry name" value="ACYL-COA SYNTHETASE FAMILY PROTEIN"/>
    <property type="match status" value="1"/>
</dbReference>
<protein>
    <submittedName>
        <fullName evidence="2">Uncharacterized protein</fullName>
    </submittedName>
</protein>
<dbReference type="Proteomes" id="UP000594638">
    <property type="component" value="Unassembled WGS sequence"/>
</dbReference>
<name>A0A8S0SDN5_OLEEU</name>
<accession>A0A8S0SDN5</accession>
<dbReference type="EMBL" id="CACTIH010004321">
    <property type="protein sequence ID" value="CAA2990542.1"/>
    <property type="molecule type" value="Genomic_DNA"/>
</dbReference>
<feature type="transmembrane region" description="Helical" evidence="1">
    <location>
        <begin position="72"/>
        <end position="94"/>
    </location>
</feature>
<reference evidence="2 3" key="1">
    <citation type="submission" date="2019-12" db="EMBL/GenBank/DDBJ databases">
        <authorList>
            <person name="Alioto T."/>
            <person name="Alioto T."/>
            <person name="Gomez Garrido J."/>
        </authorList>
    </citation>
    <scope>NUCLEOTIDE SEQUENCE [LARGE SCALE GENOMIC DNA]</scope>
</reference>
<comment type="caution">
    <text evidence="2">The sequence shown here is derived from an EMBL/GenBank/DDBJ whole genome shotgun (WGS) entry which is preliminary data.</text>
</comment>